<comment type="caution">
    <text evidence="1">The sequence shown here is derived from an EMBL/GenBank/DDBJ whole genome shotgun (WGS) entry which is preliminary data.</text>
</comment>
<dbReference type="PANTHER" id="PTHR31630:SF6">
    <property type="entry name" value="PHYTANOYL-COA DIOXYGENASE-RELATED"/>
    <property type="match status" value="1"/>
</dbReference>
<dbReference type="Pfam" id="PF05721">
    <property type="entry name" value="PhyH"/>
    <property type="match status" value="1"/>
</dbReference>
<name>A0A2P8CXT3_9BACT</name>
<keyword evidence="1" id="KW-0560">Oxidoreductase</keyword>
<dbReference type="Proteomes" id="UP000240572">
    <property type="component" value="Unassembled WGS sequence"/>
</dbReference>
<dbReference type="AlphaFoldDB" id="A0A2P8CXT3"/>
<dbReference type="EMBL" id="PYGD01000010">
    <property type="protein sequence ID" value="PSK89736.1"/>
    <property type="molecule type" value="Genomic_DNA"/>
</dbReference>
<proteinExistence type="predicted"/>
<reference evidence="1 2" key="1">
    <citation type="submission" date="2018-03" db="EMBL/GenBank/DDBJ databases">
        <title>Genomic Encyclopedia of Type Strains, Phase III (KMG-III): the genomes of soil and plant-associated and newly described type strains.</title>
        <authorList>
            <person name="Whitman W."/>
        </authorList>
    </citation>
    <scope>NUCLEOTIDE SEQUENCE [LARGE SCALE GENOMIC DNA]</scope>
    <source>
        <strain evidence="1 2">CGMCC 1.12700</strain>
    </source>
</reference>
<keyword evidence="2" id="KW-1185">Reference proteome</keyword>
<dbReference type="GO" id="GO:0016706">
    <property type="term" value="F:2-oxoglutarate-dependent dioxygenase activity"/>
    <property type="evidence" value="ECO:0007669"/>
    <property type="project" value="UniProtKB-ARBA"/>
</dbReference>
<gene>
    <name evidence="1" type="ORF">B0I18_11035</name>
</gene>
<dbReference type="OrthoDB" id="1157001at2"/>
<dbReference type="PANTHER" id="PTHR31630">
    <property type="entry name" value="PHYTANOYL-COA DIOXYGENASE-RELATED-RELATED"/>
    <property type="match status" value="1"/>
</dbReference>
<organism evidence="1 2">
    <name type="scientific">Taibaiella chishuiensis</name>
    <dbReference type="NCBI Taxonomy" id="1434707"/>
    <lineage>
        <taxon>Bacteria</taxon>
        <taxon>Pseudomonadati</taxon>
        <taxon>Bacteroidota</taxon>
        <taxon>Chitinophagia</taxon>
        <taxon>Chitinophagales</taxon>
        <taxon>Chitinophagaceae</taxon>
        <taxon>Taibaiella</taxon>
    </lineage>
</organism>
<accession>A0A2P8CXT3</accession>
<dbReference type="SUPFAM" id="SSF51197">
    <property type="entry name" value="Clavaminate synthase-like"/>
    <property type="match status" value="1"/>
</dbReference>
<dbReference type="RefSeq" id="WP_106524547.1">
    <property type="nucleotide sequence ID" value="NZ_PYGD01000010.1"/>
</dbReference>
<evidence type="ECO:0000313" key="2">
    <source>
        <dbReference type="Proteomes" id="UP000240572"/>
    </source>
</evidence>
<protein>
    <submittedName>
        <fullName evidence="1">Phytanoyl-CoA dioxygenase PhyH</fullName>
    </submittedName>
</protein>
<sequence>MTSQEFIHHFVHTHLDIKAGKPRPQMPGFDRIESRWLALHGLGKLETFRYLYNECRSEADFKQWLLDTRGAGNVTEAGSLFDKPETTETLSNQTSVLSTEQWQHWQEQGYLRISGLVPLVYCERVKQFICDYQDIDLSDAGTWYQNHKDWHGLMLQVYQQPDMEAIRKHPAIKQLFAELYQTSHIVADTDKVSYNPPETQDWQFQHQRLHWDIDHNRPAQYYIQGLIYLDDTPEDRGPLYLIPGFHHRYEAYQQQFNDPVAAQHAIEREAGAIPVPGQQGDIVVWLQTLPHTASINRSDKPRFVQYLSFTKLD</sequence>
<dbReference type="Gene3D" id="2.60.120.620">
    <property type="entry name" value="q2cbj1_9rhob like domain"/>
    <property type="match status" value="1"/>
</dbReference>
<dbReference type="InterPro" id="IPR008775">
    <property type="entry name" value="Phytyl_CoA_dOase-like"/>
</dbReference>
<evidence type="ECO:0000313" key="1">
    <source>
        <dbReference type="EMBL" id="PSK89736.1"/>
    </source>
</evidence>
<keyword evidence="1" id="KW-0223">Dioxygenase</keyword>